<protein>
    <submittedName>
        <fullName evidence="2">Uncharacterized protein</fullName>
    </submittedName>
</protein>
<sequence length="78" mass="8954">SRQKMDSLHTAMKEKMRESMMKNLDEKATMNLRIETLEKLNGKLEKELESARATIENLLATQPAPEMKDETTQTVDSD</sequence>
<evidence type="ECO:0000256" key="1">
    <source>
        <dbReference type="SAM" id="Coils"/>
    </source>
</evidence>
<feature type="non-terminal residue" evidence="2">
    <location>
        <position position="78"/>
    </location>
</feature>
<dbReference type="AlphaFoldDB" id="A0AAV5WGE4"/>
<accession>A0AAV5WGE4</accession>
<reference evidence="2" key="1">
    <citation type="submission" date="2023-10" db="EMBL/GenBank/DDBJ databases">
        <title>Genome assembly of Pristionchus species.</title>
        <authorList>
            <person name="Yoshida K."/>
            <person name="Sommer R.J."/>
        </authorList>
    </citation>
    <scope>NUCLEOTIDE SEQUENCE</scope>
    <source>
        <strain evidence="2">RS5133</strain>
    </source>
</reference>
<proteinExistence type="predicted"/>
<evidence type="ECO:0000313" key="3">
    <source>
        <dbReference type="Proteomes" id="UP001432322"/>
    </source>
</evidence>
<name>A0AAV5WGE4_9BILA</name>
<evidence type="ECO:0000313" key="2">
    <source>
        <dbReference type="EMBL" id="GMT31001.1"/>
    </source>
</evidence>
<comment type="caution">
    <text evidence="2">The sequence shown here is derived from an EMBL/GenBank/DDBJ whole genome shotgun (WGS) entry which is preliminary data.</text>
</comment>
<dbReference type="Proteomes" id="UP001432322">
    <property type="component" value="Unassembled WGS sequence"/>
</dbReference>
<feature type="non-terminal residue" evidence="2">
    <location>
        <position position="1"/>
    </location>
</feature>
<keyword evidence="3" id="KW-1185">Reference proteome</keyword>
<gene>
    <name evidence="2" type="ORF">PFISCL1PPCAC_22298</name>
</gene>
<dbReference type="EMBL" id="BTSY01000005">
    <property type="protein sequence ID" value="GMT31001.1"/>
    <property type="molecule type" value="Genomic_DNA"/>
</dbReference>
<keyword evidence="1" id="KW-0175">Coiled coil</keyword>
<organism evidence="2 3">
    <name type="scientific">Pristionchus fissidentatus</name>
    <dbReference type="NCBI Taxonomy" id="1538716"/>
    <lineage>
        <taxon>Eukaryota</taxon>
        <taxon>Metazoa</taxon>
        <taxon>Ecdysozoa</taxon>
        <taxon>Nematoda</taxon>
        <taxon>Chromadorea</taxon>
        <taxon>Rhabditida</taxon>
        <taxon>Rhabditina</taxon>
        <taxon>Diplogasteromorpha</taxon>
        <taxon>Diplogasteroidea</taxon>
        <taxon>Neodiplogasteridae</taxon>
        <taxon>Pristionchus</taxon>
    </lineage>
</organism>
<feature type="coiled-coil region" evidence="1">
    <location>
        <begin position="27"/>
        <end position="61"/>
    </location>
</feature>